<dbReference type="Proteomes" id="UP000033607">
    <property type="component" value="Unassembled WGS sequence"/>
</dbReference>
<dbReference type="NCBIfam" id="TIGR00012">
    <property type="entry name" value="L29"/>
    <property type="match status" value="1"/>
</dbReference>
<proteinExistence type="inferred from homology"/>
<dbReference type="PANTHER" id="PTHR10916:SF0">
    <property type="entry name" value="LARGE RIBOSOMAL SUBUNIT PROTEIN UL29C"/>
    <property type="match status" value="1"/>
</dbReference>
<dbReference type="SUPFAM" id="SSF46561">
    <property type="entry name" value="Ribosomal protein L29 (L29p)"/>
    <property type="match status" value="1"/>
</dbReference>
<dbReference type="AlphaFoldDB" id="A0A0F5YKS5"/>
<evidence type="ECO:0000256" key="1">
    <source>
        <dbReference type="ARBA" id="ARBA00009254"/>
    </source>
</evidence>
<dbReference type="GO" id="GO:0003735">
    <property type="term" value="F:structural constituent of ribosome"/>
    <property type="evidence" value="ECO:0007669"/>
    <property type="project" value="InterPro"/>
</dbReference>
<dbReference type="GO" id="GO:0022625">
    <property type="term" value="C:cytosolic large ribosomal subunit"/>
    <property type="evidence" value="ECO:0007669"/>
    <property type="project" value="TreeGrafter"/>
</dbReference>
<feature type="region of interest" description="Disordered" evidence="6">
    <location>
        <begin position="59"/>
        <end position="84"/>
    </location>
</feature>
<dbReference type="InterPro" id="IPR036049">
    <property type="entry name" value="Ribosomal_uL29_sf"/>
</dbReference>
<reference evidence="7 8" key="1">
    <citation type="submission" date="2015-06" db="EMBL/GenBank/DDBJ databases">
        <title>Draft genome assembly of filamentous brackish cyanobacterium Limnoraphis robusta strain CS-951.</title>
        <authorList>
            <person name="Willis A."/>
            <person name="Parks M."/>
            <person name="Burford M.A."/>
        </authorList>
    </citation>
    <scope>NUCLEOTIDE SEQUENCE [LARGE SCALE GENOMIC DNA]</scope>
    <source>
        <strain evidence="7 8">CS-951</strain>
    </source>
</reference>
<dbReference type="InterPro" id="IPR050063">
    <property type="entry name" value="Ribosomal_protein_uL29"/>
</dbReference>
<dbReference type="PATRIC" id="fig|1637645.4.peg.778"/>
<evidence type="ECO:0000256" key="6">
    <source>
        <dbReference type="SAM" id="MobiDB-lite"/>
    </source>
</evidence>
<dbReference type="InterPro" id="IPR001854">
    <property type="entry name" value="Ribosomal_uL29"/>
</dbReference>
<dbReference type="EMBL" id="LATL02000045">
    <property type="protein sequence ID" value="KKD39363.1"/>
    <property type="molecule type" value="Genomic_DNA"/>
</dbReference>
<dbReference type="RefSeq" id="WP_046277182.1">
    <property type="nucleotide sequence ID" value="NZ_LATL02000045.1"/>
</dbReference>
<evidence type="ECO:0000256" key="2">
    <source>
        <dbReference type="ARBA" id="ARBA00022980"/>
    </source>
</evidence>
<sequence>MSFPKVKEARQLNDEQLSNRILELKKNLANLRLLKATGRLEKPHEFKHAQHELAQLLTVERERQQQAEAEKTASASTTDEPVSA</sequence>
<gene>
    <name evidence="5" type="primary">rpmC</name>
    <name evidence="5" type="synonym">rpl29</name>
    <name evidence="7" type="ORF">WN50_03845</name>
</gene>
<evidence type="ECO:0000256" key="5">
    <source>
        <dbReference type="HAMAP-Rule" id="MF_00374"/>
    </source>
</evidence>
<dbReference type="Pfam" id="PF00831">
    <property type="entry name" value="Ribosomal_L29"/>
    <property type="match status" value="1"/>
</dbReference>
<comment type="caution">
    <text evidence="7">The sequence shown here is derived from an EMBL/GenBank/DDBJ whole genome shotgun (WGS) entry which is preliminary data.</text>
</comment>
<name>A0A0F5YKS5_9CYAN</name>
<dbReference type="HAMAP" id="MF_00374">
    <property type="entry name" value="Ribosomal_uL29"/>
    <property type="match status" value="1"/>
</dbReference>
<evidence type="ECO:0000313" key="7">
    <source>
        <dbReference type="EMBL" id="KKD39363.1"/>
    </source>
</evidence>
<organism evidence="7 8">
    <name type="scientific">Limnoraphis robusta CS-951</name>
    <dbReference type="NCBI Taxonomy" id="1637645"/>
    <lineage>
        <taxon>Bacteria</taxon>
        <taxon>Bacillati</taxon>
        <taxon>Cyanobacteriota</taxon>
        <taxon>Cyanophyceae</taxon>
        <taxon>Oscillatoriophycideae</taxon>
        <taxon>Oscillatoriales</taxon>
        <taxon>Sirenicapillariaceae</taxon>
        <taxon>Limnoraphis</taxon>
    </lineage>
</organism>
<dbReference type="GO" id="GO:0006412">
    <property type="term" value="P:translation"/>
    <property type="evidence" value="ECO:0007669"/>
    <property type="project" value="UniProtKB-UniRule"/>
</dbReference>
<evidence type="ECO:0000256" key="4">
    <source>
        <dbReference type="ARBA" id="ARBA00035204"/>
    </source>
</evidence>
<dbReference type="PANTHER" id="PTHR10916">
    <property type="entry name" value="60S RIBOSOMAL PROTEIN L35/50S RIBOSOMAL PROTEIN L29"/>
    <property type="match status" value="1"/>
</dbReference>
<accession>A0A0F5YKS5</accession>
<keyword evidence="3 5" id="KW-0687">Ribonucleoprotein</keyword>
<evidence type="ECO:0000256" key="3">
    <source>
        <dbReference type="ARBA" id="ARBA00023274"/>
    </source>
</evidence>
<dbReference type="CDD" id="cd00427">
    <property type="entry name" value="Ribosomal_L29_HIP"/>
    <property type="match status" value="1"/>
</dbReference>
<keyword evidence="2 5" id="KW-0689">Ribosomal protein</keyword>
<dbReference type="Gene3D" id="1.10.287.310">
    <property type="match status" value="1"/>
</dbReference>
<evidence type="ECO:0000313" key="8">
    <source>
        <dbReference type="Proteomes" id="UP000033607"/>
    </source>
</evidence>
<feature type="compositionally biased region" description="Basic and acidic residues" evidence="6">
    <location>
        <begin position="59"/>
        <end position="71"/>
    </location>
</feature>
<comment type="similarity">
    <text evidence="1 5">Belongs to the universal ribosomal protein uL29 family.</text>
</comment>
<protein>
    <recommendedName>
        <fullName evidence="4 5">Large ribosomal subunit protein uL29</fullName>
    </recommendedName>
</protein>